<dbReference type="EMBL" id="ML119858">
    <property type="protein sequence ID" value="RPA72515.1"/>
    <property type="molecule type" value="Genomic_DNA"/>
</dbReference>
<keyword evidence="2" id="KW-1185">Reference proteome</keyword>
<reference evidence="1 2" key="1">
    <citation type="journal article" date="2018" name="Nat. Ecol. Evol.">
        <title>Pezizomycetes genomes reveal the molecular basis of ectomycorrhizal truffle lifestyle.</title>
        <authorList>
            <person name="Murat C."/>
            <person name="Payen T."/>
            <person name="Noel B."/>
            <person name="Kuo A."/>
            <person name="Morin E."/>
            <person name="Chen J."/>
            <person name="Kohler A."/>
            <person name="Krizsan K."/>
            <person name="Balestrini R."/>
            <person name="Da Silva C."/>
            <person name="Montanini B."/>
            <person name="Hainaut M."/>
            <person name="Levati E."/>
            <person name="Barry K.W."/>
            <person name="Belfiori B."/>
            <person name="Cichocki N."/>
            <person name="Clum A."/>
            <person name="Dockter R.B."/>
            <person name="Fauchery L."/>
            <person name="Guy J."/>
            <person name="Iotti M."/>
            <person name="Le Tacon F."/>
            <person name="Lindquist E.A."/>
            <person name="Lipzen A."/>
            <person name="Malagnac F."/>
            <person name="Mello A."/>
            <person name="Molinier V."/>
            <person name="Miyauchi S."/>
            <person name="Poulain J."/>
            <person name="Riccioni C."/>
            <person name="Rubini A."/>
            <person name="Sitrit Y."/>
            <person name="Splivallo R."/>
            <person name="Traeger S."/>
            <person name="Wang M."/>
            <person name="Zifcakova L."/>
            <person name="Wipf D."/>
            <person name="Zambonelli A."/>
            <person name="Paolocci F."/>
            <person name="Nowrousian M."/>
            <person name="Ottonello S."/>
            <person name="Baldrian P."/>
            <person name="Spatafora J.W."/>
            <person name="Henrissat B."/>
            <person name="Nagy L.G."/>
            <person name="Aury J.M."/>
            <person name="Wincker P."/>
            <person name="Grigoriev I.V."/>
            <person name="Bonfante P."/>
            <person name="Martin F.M."/>
        </authorList>
    </citation>
    <scope>NUCLEOTIDE SEQUENCE [LARGE SCALE GENOMIC DNA]</scope>
    <source>
        <strain evidence="1 2">RN42</strain>
    </source>
</reference>
<organism evidence="1 2">
    <name type="scientific">Ascobolus immersus RN42</name>
    <dbReference type="NCBI Taxonomy" id="1160509"/>
    <lineage>
        <taxon>Eukaryota</taxon>
        <taxon>Fungi</taxon>
        <taxon>Dikarya</taxon>
        <taxon>Ascomycota</taxon>
        <taxon>Pezizomycotina</taxon>
        <taxon>Pezizomycetes</taxon>
        <taxon>Pezizales</taxon>
        <taxon>Ascobolaceae</taxon>
        <taxon>Ascobolus</taxon>
    </lineage>
</organism>
<protein>
    <submittedName>
        <fullName evidence="1">Uncharacterized protein</fullName>
    </submittedName>
</protein>
<name>A0A3N4HE55_ASCIM</name>
<evidence type="ECO:0000313" key="1">
    <source>
        <dbReference type="EMBL" id="RPA72515.1"/>
    </source>
</evidence>
<evidence type="ECO:0000313" key="2">
    <source>
        <dbReference type="Proteomes" id="UP000275078"/>
    </source>
</evidence>
<accession>A0A3N4HE55</accession>
<gene>
    <name evidence="1" type="ORF">BJ508DRAFT_343063</name>
</gene>
<sequence length="342" mass="39012">MAADDIDTTVTAFSSGKLMEEAELESSGIDQEENVPIRSDGVGMAASGGSHTVRLYSEPVMMTWELFKSDFLSAINTLDDVISVEDKKPKPHLLPVIDEIRTGGAYRYREGRISRPRVCRDLSCFDPKTLTLLVAANQGACSEYRWAHQESSRHYPAELLAKLDSCILFFNLVTLYITKLTDPFFCARIGFNGSRSCAQDLMQELDNDIDGVHCIRIMHHRLITRICEIYTLGRDILMDSFVRFSRRVVARLVRPEQSQLILIVMERMLLPVKGEVIRVLDSFQQVTNSEATEELLTRMGNKKDEPNGYGSVGFFWCRLVKFLAEMRSERQEVLILKYLYEE</sequence>
<dbReference type="AlphaFoldDB" id="A0A3N4HE55"/>
<dbReference type="Proteomes" id="UP000275078">
    <property type="component" value="Unassembled WGS sequence"/>
</dbReference>
<proteinExistence type="predicted"/>